<protein>
    <submittedName>
        <fullName evidence="1">Uncharacterized protein</fullName>
    </submittedName>
</protein>
<gene>
    <name evidence="1" type="ORF">Pint_29838</name>
</gene>
<name>A0ACC0X284_9ROSI</name>
<evidence type="ECO:0000313" key="1">
    <source>
        <dbReference type="EMBL" id="KAJ0008060.1"/>
    </source>
</evidence>
<organism evidence="1 2">
    <name type="scientific">Pistacia integerrima</name>
    <dbReference type="NCBI Taxonomy" id="434235"/>
    <lineage>
        <taxon>Eukaryota</taxon>
        <taxon>Viridiplantae</taxon>
        <taxon>Streptophyta</taxon>
        <taxon>Embryophyta</taxon>
        <taxon>Tracheophyta</taxon>
        <taxon>Spermatophyta</taxon>
        <taxon>Magnoliopsida</taxon>
        <taxon>eudicotyledons</taxon>
        <taxon>Gunneridae</taxon>
        <taxon>Pentapetalae</taxon>
        <taxon>rosids</taxon>
        <taxon>malvids</taxon>
        <taxon>Sapindales</taxon>
        <taxon>Anacardiaceae</taxon>
        <taxon>Pistacia</taxon>
    </lineage>
</organism>
<sequence length="412" mass="46825">MILWLGLSNPPAETFAKGFRLGLNLRDGGKLVSAFGKYSLKFFSPNNTEKRYVGIFYMDEEVVWVANRNTPILDESGWLTVDGDGNLKIFHGGSNSIAITSYQPSCCIVVTLHQTGNLVLRKMDSNGTTIKVMWQSFDCPSDTLLPGMKLGINLQTGHKWFLQSWISEKSPAQGSFSLGLDRNFTNQLVLWWRGEVYQTSKLWLNDPFNSSNSWTRGNYEFSFTSNEKEIYFSYSLISEQSFKLLKILPDGRLSIPELGFGMPQKVPTCRRDVLYFQSKYGFMSREGFKFKESENMSHADCELKCWFNCSCFAYATTDFDTSCEIWGRGPIFTEAKWDDINSRNEVMEMVDYCSRSSTSNPAVFLVLWRMEKVQGERGEVVAAISCCSRSSIIGPAVVLLMLFDTEKTEGKR</sequence>
<dbReference type="Proteomes" id="UP001163603">
    <property type="component" value="Chromosome 15"/>
</dbReference>
<comment type="caution">
    <text evidence="1">The sequence shown here is derived from an EMBL/GenBank/DDBJ whole genome shotgun (WGS) entry which is preliminary data.</text>
</comment>
<reference evidence="2" key="1">
    <citation type="journal article" date="2023" name="G3 (Bethesda)">
        <title>Genome assembly and association tests identify interacting loci associated with vigor, precocity, and sex in interspecific pistachio rootstocks.</title>
        <authorList>
            <person name="Palmer W."/>
            <person name="Jacygrad E."/>
            <person name="Sagayaradj S."/>
            <person name="Cavanaugh K."/>
            <person name="Han R."/>
            <person name="Bertier L."/>
            <person name="Beede B."/>
            <person name="Kafkas S."/>
            <person name="Golino D."/>
            <person name="Preece J."/>
            <person name="Michelmore R."/>
        </authorList>
    </citation>
    <scope>NUCLEOTIDE SEQUENCE [LARGE SCALE GENOMIC DNA]</scope>
</reference>
<evidence type="ECO:0000313" key="2">
    <source>
        <dbReference type="Proteomes" id="UP001163603"/>
    </source>
</evidence>
<proteinExistence type="predicted"/>
<keyword evidence="2" id="KW-1185">Reference proteome</keyword>
<accession>A0ACC0X284</accession>
<dbReference type="EMBL" id="CM047750">
    <property type="protein sequence ID" value="KAJ0008060.1"/>
    <property type="molecule type" value="Genomic_DNA"/>
</dbReference>